<dbReference type="InterPro" id="IPR023122">
    <property type="entry name" value="NE1680-like_sf"/>
</dbReference>
<dbReference type="RefSeq" id="WP_218150280.1">
    <property type="nucleotide sequence ID" value="NZ_FOJG01000001.1"/>
</dbReference>
<dbReference type="STRING" id="29529.SAMN04488122_1020"/>
<reference evidence="2" key="1">
    <citation type="submission" date="2016-10" db="EMBL/GenBank/DDBJ databases">
        <authorList>
            <person name="Varghese N."/>
            <person name="Submissions S."/>
        </authorList>
    </citation>
    <scope>NUCLEOTIDE SEQUENCE [LARGE SCALE GENOMIC DNA]</scope>
    <source>
        <strain evidence="2">DSM 3695</strain>
    </source>
</reference>
<sequence>MEVAVFDTYVKKRDGGYLHFDIIVTKETPFEEVLVYGNTWLQTKKGEGLIVSQKDCRFCHLTEIIPRWEAQIRQKGIIYTSWKVVTRNIRIYQGMSLICYFTPYINIVPCLTN</sequence>
<protein>
    <recommendedName>
        <fullName evidence="3">DUF2024 domain-containing protein</fullName>
    </recommendedName>
</protein>
<organism evidence="1 2">
    <name type="scientific">Chitinophaga arvensicola</name>
    <dbReference type="NCBI Taxonomy" id="29529"/>
    <lineage>
        <taxon>Bacteria</taxon>
        <taxon>Pseudomonadati</taxon>
        <taxon>Bacteroidota</taxon>
        <taxon>Chitinophagia</taxon>
        <taxon>Chitinophagales</taxon>
        <taxon>Chitinophagaceae</taxon>
        <taxon>Chitinophaga</taxon>
    </lineage>
</organism>
<name>A0A1I0PVZ8_9BACT</name>
<dbReference type="Pfam" id="PF09630">
    <property type="entry name" value="DUF2024"/>
    <property type="match status" value="1"/>
</dbReference>
<dbReference type="Proteomes" id="UP000199310">
    <property type="component" value="Unassembled WGS sequence"/>
</dbReference>
<evidence type="ECO:0000313" key="2">
    <source>
        <dbReference type="Proteomes" id="UP000199310"/>
    </source>
</evidence>
<dbReference type="Gene3D" id="3.10.510.10">
    <property type="entry name" value="NE1680-like"/>
    <property type="match status" value="1"/>
</dbReference>
<keyword evidence="2" id="KW-1185">Reference proteome</keyword>
<gene>
    <name evidence="1" type="ORF">SAMN04488122_1020</name>
</gene>
<evidence type="ECO:0008006" key="3">
    <source>
        <dbReference type="Google" id="ProtNLM"/>
    </source>
</evidence>
<dbReference type="AlphaFoldDB" id="A0A1I0PVZ8"/>
<dbReference type="InterPro" id="IPR018592">
    <property type="entry name" value="DUF2024"/>
</dbReference>
<evidence type="ECO:0000313" key="1">
    <source>
        <dbReference type="EMBL" id="SEW18455.1"/>
    </source>
</evidence>
<accession>A0A1I0PVZ8</accession>
<proteinExistence type="predicted"/>
<dbReference type="EMBL" id="FOJG01000001">
    <property type="protein sequence ID" value="SEW18455.1"/>
    <property type="molecule type" value="Genomic_DNA"/>
</dbReference>
<dbReference type="SUPFAM" id="SSF160766">
    <property type="entry name" value="NE1680-like"/>
    <property type="match status" value="1"/>
</dbReference>